<organism evidence="3 4">
    <name type="scientific">Oceanibacterium hippocampi</name>
    <dbReference type="NCBI Taxonomy" id="745714"/>
    <lineage>
        <taxon>Bacteria</taxon>
        <taxon>Pseudomonadati</taxon>
        <taxon>Pseudomonadota</taxon>
        <taxon>Alphaproteobacteria</taxon>
        <taxon>Sneathiellales</taxon>
        <taxon>Sneathiellaceae</taxon>
        <taxon>Oceanibacterium</taxon>
    </lineage>
</organism>
<reference evidence="3 4" key="1">
    <citation type="submission" date="2017-03" db="EMBL/GenBank/DDBJ databases">
        <authorList>
            <person name="Afonso C.L."/>
            <person name="Miller P.J."/>
            <person name="Scott M.A."/>
            <person name="Spackman E."/>
            <person name="Goraichik I."/>
            <person name="Dimitrov K.M."/>
            <person name="Suarez D.L."/>
            <person name="Swayne D.E."/>
        </authorList>
    </citation>
    <scope>NUCLEOTIDE SEQUENCE [LARGE SCALE GENOMIC DNA]</scope>
    <source>
        <strain evidence="3 4">CECT 7691</strain>
    </source>
</reference>
<sequence length="216" mass="23435">MSDIFKEVEEDLRREQSLELWKKYGKYVLALAVVIVATAAGIVSWKEYRERAMNEQGAEYASAMALIGEEDQQRVADAFGALASHADGGYQALARLQEAAALIAAEDDQAAFAVYDQLIDEAGTPDNLRRVARYLRGMHQIGKLPASDIRASLAPLMEGNDPWRFLAQELVAMAELDGGNLDGARQIFRELSDDAAAPAGVRARAARLLQAIGGNG</sequence>
<dbReference type="InParanoid" id="A0A1Y5ST83"/>
<protein>
    <recommendedName>
        <fullName evidence="2">Ancillary SecYEG translocon subunit/Cell division coordinator CpoB TPR domain-containing protein</fullName>
    </recommendedName>
</protein>
<keyword evidence="1" id="KW-0812">Transmembrane</keyword>
<evidence type="ECO:0000313" key="4">
    <source>
        <dbReference type="Proteomes" id="UP000193200"/>
    </source>
</evidence>
<dbReference type="Proteomes" id="UP000193200">
    <property type="component" value="Unassembled WGS sequence"/>
</dbReference>
<dbReference type="InterPro" id="IPR018704">
    <property type="entry name" value="SecYEG/CpoB_TPR"/>
</dbReference>
<dbReference type="RefSeq" id="WP_085883266.1">
    <property type="nucleotide sequence ID" value="NZ_FWFR01000001.1"/>
</dbReference>
<gene>
    <name evidence="3" type="ORF">OCH7691_02065</name>
</gene>
<keyword evidence="1" id="KW-1133">Transmembrane helix</keyword>
<dbReference type="AlphaFoldDB" id="A0A1Y5ST83"/>
<dbReference type="Pfam" id="PF09976">
    <property type="entry name" value="TPR_21"/>
    <property type="match status" value="1"/>
</dbReference>
<proteinExistence type="predicted"/>
<evidence type="ECO:0000259" key="2">
    <source>
        <dbReference type="Pfam" id="PF09976"/>
    </source>
</evidence>
<accession>A0A1Y5ST83</accession>
<feature type="transmembrane region" description="Helical" evidence="1">
    <location>
        <begin position="27"/>
        <end position="45"/>
    </location>
</feature>
<evidence type="ECO:0000313" key="3">
    <source>
        <dbReference type="EMBL" id="SLN47796.1"/>
    </source>
</evidence>
<name>A0A1Y5ST83_9PROT</name>
<dbReference type="OrthoDB" id="7173339at2"/>
<feature type="domain" description="Ancillary SecYEG translocon subunit/Cell division coordinator CpoB TPR" evidence="2">
    <location>
        <begin position="21"/>
        <end position="133"/>
    </location>
</feature>
<dbReference type="EMBL" id="FWFR01000001">
    <property type="protein sequence ID" value="SLN47796.1"/>
    <property type="molecule type" value="Genomic_DNA"/>
</dbReference>
<keyword evidence="1" id="KW-0472">Membrane</keyword>
<keyword evidence="4" id="KW-1185">Reference proteome</keyword>
<evidence type="ECO:0000256" key="1">
    <source>
        <dbReference type="SAM" id="Phobius"/>
    </source>
</evidence>